<dbReference type="InterPro" id="IPR000073">
    <property type="entry name" value="AB_hydrolase_1"/>
</dbReference>
<dbReference type="PANTHER" id="PTHR43798">
    <property type="entry name" value="MONOACYLGLYCEROL LIPASE"/>
    <property type="match status" value="1"/>
</dbReference>
<name>A0AAJ6YEN0_9HYME</name>
<comment type="similarity">
    <text evidence="1">Belongs to the AB hydrolase superfamily.</text>
</comment>
<evidence type="ECO:0000259" key="3">
    <source>
        <dbReference type="Pfam" id="PF00561"/>
    </source>
</evidence>
<dbReference type="Gene3D" id="3.40.50.1820">
    <property type="entry name" value="alpha/beta hydrolase"/>
    <property type="match status" value="1"/>
</dbReference>
<dbReference type="Proteomes" id="UP000695007">
    <property type="component" value="Unplaced"/>
</dbReference>
<feature type="domain" description="AB hydrolase-1" evidence="3">
    <location>
        <begin position="45"/>
        <end position="160"/>
    </location>
</feature>
<gene>
    <name evidence="5" type="primary">LOC105361259</name>
</gene>
<evidence type="ECO:0000313" key="5">
    <source>
        <dbReference type="RefSeq" id="XP_011496670.1"/>
    </source>
</evidence>
<dbReference type="InterPro" id="IPR050266">
    <property type="entry name" value="AB_hydrolase_sf"/>
</dbReference>
<dbReference type="Pfam" id="PF00561">
    <property type="entry name" value="Abhydrolase_1"/>
    <property type="match status" value="1"/>
</dbReference>
<keyword evidence="2 5" id="KW-0378">Hydrolase</keyword>
<reference evidence="5" key="1">
    <citation type="submission" date="2025-08" db="UniProtKB">
        <authorList>
            <consortium name="RefSeq"/>
        </authorList>
    </citation>
    <scope>IDENTIFICATION</scope>
</reference>
<protein>
    <submittedName>
        <fullName evidence="5">Probable serine hydrolase isoform X1</fullName>
    </submittedName>
</protein>
<dbReference type="PANTHER" id="PTHR43798:SF14">
    <property type="entry name" value="SERINE HYDROLASE-LIKE PROTEIN DDB_G0286239"/>
    <property type="match status" value="1"/>
</dbReference>
<sequence>MNDSNDVDDRKSFEQSNVREFEEVHIPVPWGYISGIWWGPSDVQPIIALHGWQDNAGTFWNLSPLLSKDVSILSIDLPGHGHSSHFPQGQFYYIFWEGIIVLRRIVKHYKWDKIKLLGHSLGGAISFMYAASFPEEVDFVISLDIVSPSVKNINDCAKTTGDQVDKFLKYENLMAYNVPCYEYSVMIDIVHNAYKGSITRKSAEILMKRGMQPAIASGKYYFSRDPRLKVALLGMLSLDLAIAYASQIKCAYLNIRAVPGMIFDEPENYQKVLEIIKINSRRFEYHEVEGTHHVHLNNPEKVAPIINEFLRLQ</sequence>
<dbReference type="SUPFAM" id="SSF53474">
    <property type="entry name" value="alpha/beta-Hydrolases"/>
    <property type="match status" value="1"/>
</dbReference>
<evidence type="ECO:0000313" key="4">
    <source>
        <dbReference type="Proteomes" id="UP000695007"/>
    </source>
</evidence>
<dbReference type="InterPro" id="IPR029058">
    <property type="entry name" value="AB_hydrolase_fold"/>
</dbReference>
<organism evidence="4 5">
    <name type="scientific">Ceratosolen solmsi marchali</name>
    <dbReference type="NCBI Taxonomy" id="326594"/>
    <lineage>
        <taxon>Eukaryota</taxon>
        <taxon>Metazoa</taxon>
        <taxon>Ecdysozoa</taxon>
        <taxon>Arthropoda</taxon>
        <taxon>Hexapoda</taxon>
        <taxon>Insecta</taxon>
        <taxon>Pterygota</taxon>
        <taxon>Neoptera</taxon>
        <taxon>Endopterygota</taxon>
        <taxon>Hymenoptera</taxon>
        <taxon>Apocrita</taxon>
        <taxon>Proctotrupomorpha</taxon>
        <taxon>Chalcidoidea</taxon>
        <taxon>Agaonidae</taxon>
        <taxon>Agaoninae</taxon>
        <taxon>Ceratosolen</taxon>
    </lineage>
</organism>
<accession>A0AAJ6YEN0</accession>
<keyword evidence="4" id="KW-1185">Reference proteome</keyword>
<dbReference type="GO" id="GO:0016020">
    <property type="term" value="C:membrane"/>
    <property type="evidence" value="ECO:0007669"/>
    <property type="project" value="TreeGrafter"/>
</dbReference>
<evidence type="ECO:0000256" key="1">
    <source>
        <dbReference type="ARBA" id="ARBA00008645"/>
    </source>
</evidence>
<dbReference type="GeneID" id="105361259"/>
<proteinExistence type="inferred from homology"/>
<dbReference type="RefSeq" id="XP_011496670.1">
    <property type="nucleotide sequence ID" value="XM_011498368.1"/>
</dbReference>
<dbReference type="PRINTS" id="PR00111">
    <property type="entry name" value="ABHYDROLASE"/>
</dbReference>
<dbReference type="AlphaFoldDB" id="A0AAJ6YEN0"/>
<evidence type="ECO:0000256" key="2">
    <source>
        <dbReference type="ARBA" id="ARBA00022801"/>
    </source>
</evidence>
<dbReference type="KEGG" id="csol:105361259"/>
<dbReference type="GO" id="GO:0016787">
    <property type="term" value="F:hydrolase activity"/>
    <property type="evidence" value="ECO:0007669"/>
    <property type="project" value="UniProtKB-KW"/>
</dbReference>